<accession>A0ABV0SHJ2</accession>
<dbReference type="EMBL" id="JAHRIQ010000049">
    <property type="protein sequence ID" value="MEQ2220037.1"/>
    <property type="molecule type" value="Genomic_DNA"/>
</dbReference>
<feature type="compositionally biased region" description="Polar residues" evidence="1">
    <location>
        <begin position="41"/>
        <end position="51"/>
    </location>
</feature>
<feature type="region of interest" description="Disordered" evidence="1">
    <location>
        <begin position="41"/>
        <end position="107"/>
    </location>
</feature>
<feature type="compositionally biased region" description="Basic residues" evidence="1">
    <location>
        <begin position="58"/>
        <end position="77"/>
    </location>
</feature>
<protein>
    <submittedName>
        <fullName evidence="2">Uncharacterized protein</fullName>
    </submittedName>
</protein>
<name>A0ABV0SHJ2_9TELE</name>
<dbReference type="Proteomes" id="UP001482620">
    <property type="component" value="Unassembled WGS sequence"/>
</dbReference>
<comment type="caution">
    <text evidence="2">The sequence shown here is derived from an EMBL/GenBank/DDBJ whole genome shotgun (WGS) entry which is preliminary data.</text>
</comment>
<evidence type="ECO:0000313" key="2">
    <source>
        <dbReference type="EMBL" id="MEQ2220037.1"/>
    </source>
</evidence>
<reference evidence="2 3" key="1">
    <citation type="submission" date="2021-06" db="EMBL/GenBank/DDBJ databases">
        <authorList>
            <person name="Palmer J.M."/>
        </authorList>
    </citation>
    <scope>NUCLEOTIDE SEQUENCE [LARGE SCALE GENOMIC DNA]</scope>
    <source>
        <strain evidence="3">if_2019</strain>
        <tissue evidence="2">Muscle</tissue>
    </source>
</reference>
<evidence type="ECO:0000313" key="3">
    <source>
        <dbReference type="Proteomes" id="UP001482620"/>
    </source>
</evidence>
<proteinExistence type="predicted"/>
<feature type="compositionally biased region" description="Basic and acidic residues" evidence="1">
    <location>
        <begin position="78"/>
        <end position="94"/>
    </location>
</feature>
<organism evidence="2 3">
    <name type="scientific">Ilyodon furcidens</name>
    <name type="common">goldbreast splitfin</name>
    <dbReference type="NCBI Taxonomy" id="33524"/>
    <lineage>
        <taxon>Eukaryota</taxon>
        <taxon>Metazoa</taxon>
        <taxon>Chordata</taxon>
        <taxon>Craniata</taxon>
        <taxon>Vertebrata</taxon>
        <taxon>Euteleostomi</taxon>
        <taxon>Actinopterygii</taxon>
        <taxon>Neopterygii</taxon>
        <taxon>Teleostei</taxon>
        <taxon>Neoteleostei</taxon>
        <taxon>Acanthomorphata</taxon>
        <taxon>Ovalentaria</taxon>
        <taxon>Atherinomorphae</taxon>
        <taxon>Cyprinodontiformes</taxon>
        <taxon>Goodeidae</taxon>
        <taxon>Ilyodon</taxon>
    </lineage>
</organism>
<sequence>MMGQRQTSTEEADWDQKKLLLIFTVHLHAAEMQVYKKIQNNKAISKQNPTGSEAGRESKKRYQNCHRKDTTKRHGRHRVEQRTKENLNTDKGGHETIGQVIRGTGNR</sequence>
<evidence type="ECO:0000256" key="1">
    <source>
        <dbReference type="SAM" id="MobiDB-lite"/>
    </source>
</evidence>
<gene>
    <name evidence="2" type="ORF">ILYODFUR_001139</name>
</gene>
<keyword evidence="3" id="KW-1185">Reference proteome</keyword>